<protein>
    <submittedName>
        <fullName evidence="2">Uncharacterized protein</fullName>
    </submittedName>
</protein>
<name>A0A914AI46_PATMI</name>
<feature type="compositionally biased region" description="Low complexity" evidence="1">
    <location>
        <begin position="31"/>
        <end position="50"/>
    </location>
</feature>
<evidence type="ECO:0000313" key="2">
    <source>
        <dbReference type="EnsemblMetazoa" id="XP_038063685.1"/>
    </source>
</evidence>
<dbReference type="Proteomes" id="UP000887568">
    <property type="component" value="Unplaced"/>
</dbReference>
<dbReference type="RefSeq" id="XP_038063685.1">
    <property type="nucleotide sequence ID" value="XM_038207757.1"/>
</dbReference>
<dbReference type="OMA" id="EMMHEAN"/>
<proteinExistence type="predicted"/>
<evidence type="ECO:0000256" key="1">
    <source>
        <dbReference type="SAM" id="MobiDB-lite"/>
    </source>
</evidence>
<dbReference type="EnsemblMetazoa" id="XM_038207756.1">
    <property type="protein sequence ID" value="XP_038063684.1"/>
    <property type="gene ID" value="LOC119734320"/>
</dbReference>
<dbReference type="GeneID" id="119734320"/>
<dbReference type="RefSeq" id="XP_038063684.1">
    <property type="nucleotide sequence ID" value="XM_038207756.1"/>
</dbReference>
<feature type="region of interest" description="Disordered" evidence="1">
    <location>
        <begin position="31"/>
        <end position="67"/>
    </location>
</feature>
<dbReference type="EnsemblMetazoa" id="XM_038207757.1">
    <property type="protein sequence ID" value="XP_038063685.1"/>
    <property type="gene ID" value="LOC119734320"/>
</dbReference>
<reference evidence="2" key="1">
    <citation type="submission" date="2022-11" db="UniProtKB">
        <authorList>
            <consortium name="EnsemblMetazoa"/>
        </authorList>
    </citation>
    <scope>IDENTIFICATION</scope>
</reference>
<organism evidence="2 3">
    <name type="scientific">Patiria miniata</name>
    <name type="common">Bat star</name>
    <name type="synonym">Asterina miniata</name>
    <dbReference type="NCBI Taxonomy" id="46514"/>
    <lineage>
        <taxon>Eukaryota</taxon>
        <taxon>Metazoa</taxon>
        <taxon>Echinodermata</taxon>
        <taxon>Eleutherozoa</taxon>
        <taxon>Asterozoa</taxon>
        <taxon>Asteroidea</taxon>
        <taxon>Valvatacea</taxon>
        <taxon>Valvatida</taxon>
        <taxon>Asterinidae</taxon>
        <taxon>Patiria</taxon>
    </lineage>
</organism>
<evidence type="ECO:0000313" key="3">
    <source>
        <dbReference type="Proteomes" id="UP000887568"/>
    </source>
</evidence>
<accession>A0A914AI46</accession>
<dbReference type="OrthoDB" id="10041854at2759"/>
<keyword evidence="3" id="KW-1185">Reference proteome</keyword>
<sequence>MSMSESSSSEDEISVSPPGYGVTFSIGGLPLTAGPLPGSSSAGGPRGSPSETVNHPGEPEDDNRRREQEKWAMLAGQAAYKLEAYVFHQVLPDEFIKPHIFPRNITDMEALIRKYGKSGEAVRLENAKEKWKQLKNKWRWTKAHTAALSVIKFAYLHISNPLEVMMRLDRNDGESLTETRRAFLKALPTELYDAGNQIVEMMHDANLLKDESSINQT</sequence>
<dbReference type="AlphaFoldDB" id="A0A914AI46"/>